<reference evidence="1 2" key="2">
    <citation type="journal article" date="2020" name="Mol. Biol. Evol.">
        <title>Life and death of selfish genes: comparative genomics reveals the dynamic evolution of cytoplasmic incompatibility.</title>
        <authorList>
            <person name="Martinez J."/>
            <person name="Klasson L."/>
            <person name="Welch J."/>
            <person name="Jiggins F.M."/>
        </authorList>
    </citation>
    <scope>NUCLEOTIDE SEQUENCE [LARGE SCALE GENOMIC DNA]</scope>
    <source>
        <strain evidence="1">WStv</strain>
    </source>
</reference>
<reference evidence="2" key="1">
    <citation type="journal article" date="2020" name="Mol. Biol.">
        <title>Life and death of selfish genes: comparative genomics reveals the dynamic evolution of cytoplasmic incompatibility.</title>
        <authorList>
            <person name="Martinez J."/>
            <person name="Klasson L."/>
            <person name="Welch J."/>
            <person name="Jiggins F.M."/>
        </authorList>
    </citation>
    <scope>NUCLEOTIDE SEQUENCE [LARGE SCALE GENOMIC DNA]</scope>
</reference>
<evidence type="ECO:0000313" key="2">
    <source>
        <dbReference type="Proteomes" id="UP000515744"/>
    </source>
</evidence>
<dbReference type="Proteomes" id="UP000515744">
    <property type="component" value="Chromosome"/>
</dbReference>
<gene>
    <name evidence="1" type="ORF">HC358_01530</name>
</gene>
<protein>
    <submittedName>
        <fullName evidence="1">Uncharacterized protein</fullName>
    </submittedName>
</protein>
<dbReference type="EMBL" id="CP050531">
    <property type="protein sequence ID" value="QMV45804.1"/>
    <property type="molecule type" value="Genomic_DNA"/>
</dbReference>
<accession>A0A7G5C9C0</accession>
<organism evidence="1 2">
    <name type="scientific">Wolbachia pipientis</name>
    <dbReference type="NCBI Taxonomy" id="955"/>
    <lineage>
        <taxon>Bacteria</taxon>
        <taxon>Pseudomonadati</taxon>
        <taxon>Pseudomonadota</taxon>
        <taxon>Alphaproteobacteria</taxon>
        <taxon>Rickettsiales</taxon>
        <taxon>Anaplasmataceae</taxon>
        <taxon>Wolbachieae</taxon>
        <taxon>Wolbachia</taxon>
    </lineage>
</organism>
<dbReference type="AlphaFoldDB" id="A0A7G5C9C0"/>
<proteinExistence type="predicted"/>
<name>A0A7G5C9C0_WOLPI</name>
<sequence length="140" mass="15954">MVNQGIQKHNPDSVDIDGGYCTRPSSPIDLEDDVFDTALSPEFHIIEEDSESSCSTEYNGNIDESDGEDTLNVLYETHQNERDLLGGYIDKLESENFPGTINRVQPYVTMYQQVDESMQESTLRASRKRKWQQINTLNSN</sequence>
<evidence type="ECO:0000313" key="1">
    <source>
        <dbReference type="EMBL" id="QMV45804.1"/>
    </source>
</evidence>
<dbReference type="RefSeq" id="WP_182159367.1">
    <property type="nucleotide sequence ID" value="NZ_CP050531.1"/>
</dbReference>